<evidence type="ECO:0000313" key="2">
    <source>
        <dbReference type="EMBL" id="KAK6003646.1"/>
    </source>
</evidence>
<dbReference type="PANTHER" id="PTHR36205:SF2">
    <property type="entry name" value="MAJOR FACILITATOR SUPERFAMILY TRANSPORTER"/>
    <property type="match status" value="1"/>
</dbReference>
<feature type="compositionally biased region" description="Polar residues" evidence="1">
    <location>
        <begin position="10"/>
        <end position="22"/>
    </location>
</feature>
<evidence type="ECO:0000313" key="3">
    <source>
        <dbReference type="Proteomes" id="UP001341245"/>
    </source>
</evidence>
<reference evidence="2 3" key="1">
    <citation type="submission" date="2023-11" db="EMBL/GenBank/DDBJ databases">
        <title>Draft genome sequence and annotation of the polyextremotolerant black yeast-like fungus Aureobasidium pullulans NRRL 62042.</title>
        <authorList>
            <person name="Dielentheis-Frenken M.R.E."/>
            <person name="Wibberg D."/>
            <person name="Blank L.M."/>
            <person name="Tiso T."/>
        </authorList>
    </citation>
    <scope>NUCLEOTIDE SEQUENCE [LARGE SCALE GENOMIC DNA]</scope>
    <source>
        <strain evidence="2 3">NRRL 62042</strain>
    </source>
</reference>
<evidence type="ECO:0000256" key="1">
    <source>
        <dbReference type="SAM" id="MobiDB-lite"/>
    </source>
</evidence>
<accession>A0ABR0TGR8</accession>
<feature type="region of interest" description="Disordered" evidence="1">
    <location>
        <begin position="1"/>
        <end position="22"/>
    </location>
</feature>
<evidence type="ECO:0008006" key="4">
    <source>
        <dbReference type="Google" id="ProtNLM"/>
    </source>
</evidence>
<protein>
    <recommendedName>
        <fullName evidence="4">Glycoside hydrolase</fullName>
    </recommendedName>
</protein>
<comment type="caution">
    <text evidence="2">The sequence shown here is derived from an EMBL/GenBank/DDBJ whole genome shotgun (WGS) entry which is preliminary data.</text>
</comment>
<sequence>MSHRSLMRFPSQTDDGSLWSTSETRTTGRTAVVLRTWNAYQYSDNQLAWMRAMITELSLDTGGHFQVFMLVNVKDNSLDLFDDHIYSQVLEQSVLKEFLDVALLYNEAILRKWYPKVGEYGAQDQMYQALQVFSHTFPEFDFVWQLEMDARFTGNVAEMLTHAGEWAKRQPRKNLWERNGRWFIPALWESYASFSAHVDEEFENNKGIWGSHPYAQFYIDPQGPKPPARTHSSWGVGEEAELITLAPLIDPVSTKWTYEGTIRGFKPALNLPRRMAIVSMTRTSRRLLRLISHEQRKSGSWVVSESTPETWSLLHGLKAVYVPHLVAFNMELPGETLQEQGRELDHMLHKGPAWNLAGGEHAGLLWCPDVGLPEHRWLNASYFYWAGDAPRVWWEYTNGTCTYPLVLHPVKSN</sequence>
<dbReference type="InterPro" id="IPR021822">
    <property type="entry name" value="DUF3405"/>
</dbReference>
<dbReference type="EMBL" id="JASGXD010000009">
    <property type="protein sequence ID" value="KAK6003646.1"/>
    <property type="molecule type" value="Genomic_DNA"/>
</dbReference>
<dbReference type="PANTHER" id="PTHR36205">
    <property type="entry name" value="CHROMOSOME 19, WHOLE GENOME SHOTGUN SEQUENCE"/>
    <property type="match status" value="1"/>
</dbReference>
<name>A0ABR0TGR8_AURPU</name>
<dbReference type="Proteomes" id="UP001341245">
    <property type="component" value="Unassembled WGS sequence"/>
</dbReference>
<proteinExistence type="predicted"/>
<organism evidence="2 3">
    <name type="scientific">Aureobasidium pullulans</name>
    <name type="common">Black yeast</name>
    <name type="synonym">Pullularia pullulans</name>
    <dbReference type="NCBI Taxonomy" id="5580"/>
    <lineage>
        <taxon>Eukaryota</taxon>
        <taxon>Fungi</taxon>
        <taxon>Dikarya</taxon>
        <taxon>Ascomycota</taxon>
        <taxon>Pezizomycotina</taxon>
        <taxon>Dothideomycetes</taxon>
        <taxon>Dothideomycetidae</taxon>
        <taxon>Dothideales</taxon>
        <taxon>Saccotheciaceae</taxon>
        <taxon>Aureobasidium</taxon>
    </lineage>
</organism>
<gene>
    <name evidence="2" type="ORF">QM012_009417</name>
</gene>
<keyword evidence="3" id="KW-1185">Reference proteome</keyword>
<dbReference type="Pfam" id="PF11885">
    <property type="entry name" value="DUF3405"/>
    <property type="match status" value="1"/>
</dbReference>